<dbReference type="InterPro" id="IPR050135">
    <property type="entry name" value="dGTPase-like"/>
</dbReference>
<accession>A0ABN7XM35</accession>
<reference evidence="1 2" key="1">
    <citation type="submission" date="2021-06" db="EMBL/GenBank/DDBJ databases">
        <authorList>
            <person name="Kallberg Y."/>
            <person name="Tangrot J."/>
            <person name="Rosling A."/>
        </authorList>
    </citation>
    <scope>NUCLEOTIDE SEQUENCE [LARGE SCALE GENOMIC DNA]</scope>
    <source>
        <strain evidence="1 2">120-4 pot B 10/14</strain>
    </source>
</reference>
<gene>
    <name evidence="1" type="ORF">GMARGA_LOCUS45204</name>
</gene>
<sequence length="127" mass="14901">LLLKKIKEDIMDGIIDCGATLNGANLKREDVIIDWLSFDYGKKDENPVKYVKFYNKNDKEPKKIKKNDVSYLLPIVYKEEIVRIYLRNKGNEKESELEKSFNLIKVAFHSFRKNAKNSGLIDEEEEE</sequence>
<evidence type="ECO:0000313" key="2">
    <source>
        <dbReference type="Proteomes" id="UP000789901"/>
    </source>
</evidence>
<organism evidence="1 2">
    <name type="scientific">Gigaspora margarita</name>
    <dbReference type="NCBI Taxonomy" id="4874"/>
    <lineage>
        <taxon>Eukaryota</taxon>
        <taxon>Fungi</taxon>
        <taxon>Fungi incertae sedis</taxon>
        <taxon>Mucoromycota</taxon>
        <taxon>Glomeromycotina</taxon>
        <taxon>Glomeromycetes</taxon>
        <taxon>Diversisporales</taxon>
        <taxon>Gigasporaceae</taxon>
        <taxon>Gigaspora</taxon>
    </lineage>
</organism>
<comment type="caution">
    <text evidence="1">The sequence shown here is derived from an EMBL/GenBank/DDBJ whole genome shotgun (WGS) entry which is preliminary data.</text>
</comment>
<dbReference type="Gene3D" id="3.30.70.2760">
    <property type="match status" value="1"/>
</dbReference>
<feature type="non-terminal residue" evidence="1">
    <location>
        <position position="1"/>
    </location>
</feature>
<dbReference type="Proteomes" id="UP000789901">
    <property type="component" value="Unassembled WGS sequence"/>
</dbReference>
<protein>
    <submittedName>
        <fullName evidence="1">13994_t:CDS:1</fullName>
    </submittedName>
</protein>
<proteinExistence type="predicted"/>
<feature type="non-terminal residue" evidence="1">
    <location>
        <position position="127"/>
    </location>
</feature>
<dbReference type="PANTHER" id="PTHR11373:SF4">
    <property type="entry name" value="DEOXYNUCLEOSIDE TRIPHOSPHATE TRIPHOSPHOHYDROLASE SAMHD1"/>
    <property type="match status" value="1"/>
</dbReference>
<evidence type="ECO:0000313" key="1">
    <source>
        <dbReference type="EMBL" id="CAG8856383.1"/>
    </source>
</evidence>
<dbReference type="PANTHER" id="PTHR11373">
    <property type="entry name" value="DEOXYNUCLEOSIDE TRIPHOSPHATE TRIPHOSPHOHYDROLASE"/>
    <property type="match status" value="1"/>
</dbReference>
<keyword evidence="2" id="KW-1185">Reference proteome</keyword>
<name>A0ABN7XM35_GIGMA</name>
<dbReference type="EMBL" id="CAJVQB010159511">
    <property type="protein sequence ID" value="CAG8856383.1"/>
    <property type="molecule type" value="Genomic_DNA"/>
</dbReference>